<name>A0AAW7XIN2_9GAMM</name>
<proteinExistence type="predicted"/>
<accession>A0AAW7XIN2</accession>
<sequence>MFKKFFKGMSTQAPTAPDIPSILGLRLGCSFELDSLMLRLVTDDLVSNNIASTQIIQAVGLVELDGTYIFRFYTDDEAFLQVVATSLNDVDVVDVKLFHFYDTLDIADKNRWTTLLDKDIGQATYTLEQQTYQRVWTSLTDYHAPVHMLETTYDEKGETSQTDQFTMLFERPISDGQTESLFLSAEEVEETPGALTRCLVISTGITLSPAQITIYG</sequence>
<dbReference type="EMBL" id="JAUOPG010000003">
    <property type="protein sequence ID" value="MDO6453139.1"/>
    <property type="molecule type" value="Genomic_DNA"/>
</dbReference>
<dbReference type="Pfam" id="PF10679">
    <property type="entry name" value="DUF2491"/>
    <property type="match status" value="1"/>
</dbReference>
<evidence type="ECO:0000313" key="2">
    <source>
        <dbReference type="Proteomes" id="UP001169862"/>
    </source>
</evidence>
<dbReference type="Proteomes" id="UP001169862">
    <property type="component" value="Unassembled WGS sequence"/>
</dbReference>
<comment type="caution">
    <text evidence="1">The sequence shown here is derived from an EMBL/GenBank/DDBJ whole genome shotgun (WGS) entry which is preliminary data.</text>
</comment>
<organism evidence="1 2">
    <name type="scientific">Neptunomonas phycophila</name>
    <dbReference type="NCBI Taxonomy" id="1572645"/>
    <lineage>
        <taxon>Bacteria</taxon>
        <taxon>Pseudomonadati</taxon>
        <taxon>Pseudomonadota</taxon>
        <taxon>Gammaproteobacteria</taxon>
        <taxon>Oceanospirillales</taxon>
        <taxon>Oceanospirillaceae</taxon>
        <taxon>Neptunomonas</taxon>
    </lineage>
</organism>
<dbReference type="AlphaFoldDB" id="A0AAW7XIN2"/>
<evidence type="ECO:0000313" key="1">
    <source>
        <dbReference type="EMBL" id="MDO6453139.1"/>
    </source>
</evidence>
<dbReference type="InterPro" id="IPR019621">
    <property type="entry name" value="DUF2491"/>
</dbReference>
<dbReference type="RefSeq" id="WP_303496628.1">
    <property type="nucleotide sequence ID" value="NZ_CAXHZV010000003.1"/>
</dbReference>
<gene>
    <name evidence="1" type="ORF">Q4490_06140</name>
</gene>
<protein>
    <submittedName>
        <fullName evidence="1">YjfK family protein</fullName>
    </submittedName>
</protein>
<reference evidence="1" key="1">
    <citation type="submission" date="2023-07" db="EMBL/GenBank/DDBJ databases">
        <title>Genome content predicts the carbon catabolic preferences of heterotrophic bacteria.</title>
        <authorList>
            <person name="Gralka M."/>
        </authorList>
    </citation>
    <scope>NUCLEOTIDE SEQUENCE</scope>
    <source>
        <strain evidence="1">I2M16</strain>
    </source>
</reference>